<dbReference type="AlphaFoldDB" id="A0A060NQS0"/>
<feature type="compositionally biased region" description="Pro residues" evidence="1">
    <location>
        <begin position="150"/>
        <end position="159"/>
    </location>
</feature>
<dbReference type="EMBL" id="AP014568">
    <property type="protein sequence ID" value="BAO81259.1"/>
    <property type="molecule type" value="Genomic_DNA"/>
</dbReference>
<dbReference type="STRING" id="1458425.SRAA_1405"/>
<evidence type="ECO:0000313" key="3">
    <source>
        <dbReference type="Proteomes" id="UP000067461"/>
    </source>
</evidence>
<dbReference type="KEGG" id="cbaa:SRAA_1405"/>
<reference evidence="2 3" key="1">
    <citation type="journal article" date="2014" name="Nat. Commun.">
        <title>Physiological and genomic features of highly alkaliphilic hydrogen-utilizing Betaproteobacteria from a continental serpentinizing site.</title>
        <authorList>
            <person name="Suzuki S."/>
            <person name="Kuenen J.G."/>
            <person name="Schipper K."/>
            <person name="van der Velde S."/>
            <person name="Ishii S."/>
            <person name="Wu A."/>
            <person name="Sorokin D.Y."/>
            <person name="Tenney A."/>
            <person name="Meng X.Y."/>
            <person name="Morrill P.L."/>
            <person name="Kamagata Y."/>
            <person name="Muyzer G."/>
            <person name="Nealson K.H."/>
        </authorList>
    </citation>
    <scope>NUCLEOTIDE SEQUENCE [LARGE SCALE GENOMIC DNA]</scope>
    <source>
        <strain evidence="2 3">A1</strain>
    </source>
</reference>
<sequence>MCLTMPSRTASLPLPRWWLLAALPAFLLLSGCDMLGLETPGMVTQRQAAEARAVGAACRHAVRSIEDCFASNPRLSRAEMFEGWREMDQHMRDNDIQGMPQQPAPAAAAPTEQLLPVSPAGGVAPAPAGAPRAAGAPATNPATPAAPAATPAPPRPAAPATPGGATPGTVPLPARPGLATTPAPAAAPAAPAPAR</sequence>
<proteinExistence type="predicted"/>
<dbReference type="Proteomes" id="UP000067461">
    <property type="component" value="Chromosome"/>
</dbReference>
<accession>A0A060NQS0</accession>
<feature type="compositionally biased region" description="Low complexity" evidence="1">
    <location>
        <begin position="160"/>
        <end position="189"/>
    </location>
</feature>
<dbReference type="HOGENOM" id="CLU_1568062_0_0_4"/>
<evidence type="ECO:0000256" key="1">
    <source>
        <dbReference type="SAM" id="MobiDB-lite"/>
    </source>
</evidence>
<feature type="region of interest" description="Disordered" evidence="1">
    <location>
        <begin position="116"/>
        <end position="195"/>
    </location>
</feature>
<protein>
    <submittedName>
        <fullName evidence="2">Uncharacterized protein conserved in bacteria</fullName>
    </submittedName>
</protein>
<feature type="compositionally biased region" description="Low complexity" evidence="1">
    <location>
        <begin position="119"/>
        <end position="149"/>
    </location>
</feature>
<gene>
    <name evidence="2" type="ORF">SRAA_1405</name>
</gene>
<evidence type="ECO:0000313" key="2">
    <source>
        <dbReference type="EMBL" id="BAO81259.1"/>
    </source>
</evidence>
<name>A0A060NQS0_9BURK</name>
<keyword evidence="3" id="KW-1185">Reference proteome</keyword>
<organism evidence="2 3">
    <name type="scientific">Serpentinimonas raichei</name>
    <dbReference type="NCBI Taxonomy" id="1458425"/>
    <lineage>
        <taxon>Bacteria</taxon>
        <taxon>Pseudomonadati</taxon>
        <taxon>Pseudomonadota</taxon>
        <taxon>Betaproteobacteria</taxon>
        <taxon>Burkholderiales</taxon>
        <taxon>Comamonadaceae</taxon>
        <taxon>Serpentinimonas</taxon>
    </lineage>
</organism>